<dbReference type="OrthoDB" id="291334at2"/>
<dbReference type="EMBL" id="FWFN01000002">
    <property type="protein sequence ID" value="SLN27717.1"/>
    <property type="molecule type" value="Genomic_DNA"/>
</dbReference>
<evidence type="ECO:0000313" key="2">
    <source>
        <dbReference type="Proteomes" id="UP000193963"/>
    </source>
</evidence>
<dbReference type="SUPFAM" id="SSF74853">
    <property type="entry name" value="Lamin A/C globular tail domain"/>
    <property type="match status" value="1"/>
</dbReference>
<evidence type="ECO:0000313" key="1">
    <source>
        <dbReference type="EMBL" id="SLN27717.1"/>
    </source>
</evidence>
<gene>
    <name evidence="1" type="ORF">PSM7751_01074</name>
</gene>
<dbReference type="Pfam" id="PF10042">
    <property type="entry name" value="DUF2278"/>
    <property type="match status" value="1"/>
</dbReference>
<name>A0A1X6YQR6_9RHOB</name>
<dbReference type="AlphaFoldDB" id="A0A1X6YQR6"/>
<dbReference type="RefSeq" id="WP_085886973.1">
    <property type="nucleotide sequence ID" value="NZ_FWFN01000002.1"/>
</dbReference>
<dbReference type="InterPro" id="IPR036415">
    <property type="entry name" value="Lamin_tail_dom_sf"/>
</dbReference>
<protein>
    <recommendedName>
        <fullName evidence="3">LTD domain-containing protein</fullName>
    </recommendedName>
</protein>
<evidence type="ECO:0008006" key="3">
    <source>
        <dbReference type="Google" id="ProtNLM"/>
    </source>
</evidence>
<dbReference type="Proteomes" id="UP000193963">
    <property type="component" value="Unassembled WGS sequence"/>
</dbReference>
<proteinExistence type="predicted"/>
<reference evidence="1 2" key="1">
    <citation type="submission" date="2017-03" db="EMBL/GenBank/DDBJ databases">
        <authorList>
            <person name="Afonso C.L."/>
            <person name="Miller P.J."/>
            <person name="Scott M.A."/>
            <person name="Spackman E."/>
            <person name="Goraichik I."/>
            <person name="Dimitrov K.M."/>
            <person name="Suarez D.L."/>
            <person name="Swayne D.E."/>
        </authorList>
    </citation>
    <scope>NUCLEOTIDE SEQUENCE [LARGE SCALE GENOMIC DNA]</scope>
    <source>
        <strain evidence="1 2">CECT 7751</strain>
    </source>
</reference>
<sequence>MPITHYGVWTGTPVRVDAERADQDAESPHIHLYFEDGTPGRFDGAKQAAINVKSLTAVSELVYWHLPDLRHPITQALAELPQGFRRLTSKPGGVALDYIRSNILDFSAGRVLPHDLPGRQPNDLIDFVLPELRAAIALGARVHLLGEPYDDLQGLHDLHMNQGSHGRFRKDNGPWQDGAVLLHYPHEDRYAGLFFAFVSQAVHTHNRTGHPLPGAESFADLLGFQANAPEAGTAGWLPEAPPALPDRRVAIMGALVNPRGSDIFPDELDQPESVYLVNRSDEGLSLAGWSIVNTMGEARVLSGDAWLAPGAVLTVPMEGVSLSNRGGTITLLDPAGLKADGVSYTAAEGKPEGRILTFRPGY</sequence>
<keyword evidence="2" id="KW-1185">Reference proteome</keyword>
<dbReference type="InterPro" id="IPR019268">
    <property type="entry name" value="DUF2278"/>
</dbReference>
<organism evidence="1 2">
    <name type="scientific">Pseudooceanicola marinus</name>
    <dbReference type="NCBI Taxonomy" id="396013"/>
    <lineage>
        <taxon>Bacteria</taxon>
        <taxon>Pseudomonadati</taxon>
        <taxon>Pseudomonadota</taxon>
        <taxon>Alphaproteobacteria</taxon>
        <taxon>Rhodobacterales</taxon>
        <taxon>Paracoccaceae</taxon>
        <taxon>Pseudooceanicola</taxon>
    </lineage>
</organism>
<accession>A0A1X6YQR6</accession>